<keyword evidence="6" id="KW-1185">Reference proteome</keyword>
<feature type="region of interest" description="Disordered" evidence="1">
    <location>
        <begin position="1034"/>
        <end position="1071"/>
    </location>
</feature>
<keyword evidence="2" id="KW-0472">Membrane</keyword>
<sequence length="1286" mass="144685">MPRKKKSTDQRIRERRTLAKEEKNDPKPSTNNQLRSTDCDKTFELSKPGVASKTKDAPELSANAEDDLKCEHGERWKNDTSKPSTSQSTDNAKTLYSVPPASFKTKHQNEIKEEQYAFIEREIMKQRQWKLQMMKNDNDMGNLHEMPSRKGVKRKLSDKNNDSQQGSDIPICNVKKGSSFNPCNMIKQGPAYICSVCHRLMYRECVVLYNENVFTMCDKDLLETCNTNKKSIDGEQYICTTCSWNLKRNMMPVQAVTNSLSLDDIPETLKDLSTLESTLISKRIPFMKILALPRGKQKAVHGCVVNVPVNPEETCSILPRLPSSSSCITVKLKRKIEYRGHVIVQSIRPLKIMESLQHLKNEQKNPHYQDIIINDNWPEDSSEDNPQLWEALTSSSPSNNGSALHVLPTASIETDQPSEPGQESDNEENFAANYSYARKTNTNSDPDLLDEESLDPATVINNLPKTIKLKNKSTNMTIRSRPVIIRSHQFSILKQPEQYYHSKLLLYKPWRDESNDLLDGDGTYKTKYFNCRPTFSDRMNYYEPNNEEYTQAVEELQENGPPEDAWALLVPQTEQQERADRYLGAQQDPEFEFIVPVHGNETSDLGLTNYQYELDIHFDEHRVGEKLRSKLHRILSDEISTPISVHETVKEMERIRKDSKFKLSIPYSVTAPSDSFFKLSVLNINSLCPHFQCLSVDQYITTSDIIALSETWLYSSVLTESIELSPEYHLYRQDYSVQNRRPQGGVATYVKKSFRVITELHCKGVNLQYQCLVMSCRMNPSKRLLIILLYVPPNTQTVLFFQQLDRLFSHTPTDAAPTIICGDFNMKPTDPKSKSLNELIRHHGFIDYSQSPTHRKGGSLDRIFINKYFDESEITSIIPHPLGYLRDRCRQEEFKQKVCHPHQFAPTLRSPPMAVLAFPQTTPTYNTETPTKKSLSTVTSTTTLAYQTTFVDASIWVPKRQMSTGGIETKGVPSTSIRTHTEVSTNGGSSFSTDTPTYNTETPTKTSLSTGTSTPTLAYQTTLVDASIGVPKRQMSTGGIETKGVPSTSIRTRTETSTNGGSSFSTDTPTYTTKKSLSTGTSTMTLAYQTSLDDDSKKQDNLFIDPEWKGFTVLNILNLVFSFCIFVGMLVWSILMTILIILILLKRWLQAKCRNCAHTQPEQLATTEQPATIPSATSTPAPTSSPAIVHLNPAFSPLSFTPPSLPTTPSTITSTPPDTAQCLTSALTSRSTPPASPAESIEMRTPPSLAKTPETPSTVTSAKPLLSQTSVSDNTRSKTAKKQLNL</sequence>
<feature type="region of interest" description="Disordered" evidence="1">
    <location>
        <begin position="374"/>
        <end position="404"/>
    </location>
</feature>
<feature type="region of interest" description="Disordered" evidence="1">
    <location>
        <begin position="150"/>
        <end position="170"/>
    </location>
</feature>
<evidence type="ECO:0000256" key="2">
    <source>
        <dbReference type="SAM" id="Phobius"/>
    </source>
</evidence>
<protein>
    <recommendedName>
        <fullName evidence="7">Endonuclease/exonuclease/phosphatase domain-containing protein</fullName>
    </recommendedName>
</protein>
<dbReference type="GO" id="GO:0003824">
    <property type="term" value="F:catalytic activity"/>
    <property type="evidence" value="ECO:0007669"/>
    <property type="project" value="InterPro"/>
</dbReference>
<dbReference type="PANTHER" id="PTHR47642">
    <property type="entry name" value="ATP-DEPENDENT DNA HELICASE"/>
    <property type="match status" value="1"/>
</dbReference>
<feature type="compositionally biased region" description="Low complexity" evidence="1">
    <location>
        <begin position="1047"/>
        <end position="1058"/>
    </location>
</feature>
<dbReference type="InterPro" id="IPR046700">
    <property type="entry name" value="DUF6570"/>
</dbReference>
<evidence type="ECO:0000313" key="5">
    <source>
        <dbReference type="EnsemblMetazoa" id="G7314.1:cds"/>
    </source>
</evidence>
<dbReference type="InterPro" id="IPR051055">
    <property type="entry name" value="PIF1_helicase"/>
</dbReference>
<keyword evidence="2" id="KW-0812">Transmembrane</keyword>
<dbReference type="InterPro" id="IPR005135">
    <property type="entry name" value="Endo/exonuclease/phosphatase"/>
</dbReference>
<feature type="domain" description="DUF6570" evidence="4">
    <location>
        <begin position="249"/>
        <end position="375"/>
    </location>
</feature>
<dbReference type="Gene3D" id="3.60.10.10">
    <property type="entry name" value="Endonuclease/exonuclease/phosphatase"/>
    <property type="match status" value="1"/>
</dbReference>
<evidence type="ECO:0000256" key="1">
    <source>
        <dbReference type="SAM" id="MobiDB-lite"/>
    </source>
</evidence>
<feature type="compositionally biased region" description="Low complexity" evidence="1">
    <location>
        <begin position="993"/>
        <end position="1013"/>
    </location>
</feature>
<evidence type="ECO:0000259" key="3">
    <source>
        <dbReference type="Pfam" id="PF03372"/>
    </source>
</evidence>
<evidence type="ECO:0008006" key="7">
    <source>
        <dbReference type="Google" id="ProtNLM"/>
    </source>
</evidence>
<dbReference type="PANTHER" id="PTHR47642:SF8">
    <property type="entry name" value="ATP-DEPENDENT DNA HELICASE"/>
    <property type="match status" value="1"/>
</dbReference>
<feature type="transmembrane region" description="Helical" evidence="2">
    <location>
        <begin position="1119"/>
        <end position="1145"/>
    </location>
</feature>
<feature type="compositionally biased region" description="Polar residues" evidence="1">
    <location>
        <begin position="1059"/>
        <end position="1069"/>
    </location>
</feature>
<feature type="compositionally biased region" description="Polar residues" evidence="1">
    <location>
        <begin position="81"/>
        <end position="94"/>
    </location>
</feature>
<feature type="compositionally biased region" description="Polar residues" evidence="1">
    <location>
        <begin position="392"/>
        <end position="402"/>
    </location>
</feature>
<keyword evidence="2" id="KW-1133">Transmembrane helix</keyword>
<proteinExistence type="predicted"/>
<accession>A0A8W8NQ74</accession>
<feature type="region of interest" description="Disordered" evidence="1">
    <location>
        <begin position="980"/>
        <end position="1013"/>
    </location>
</feature>
<feature type="region of interest" description="Disordered" evidence="1">
    <location>
        <begin position="1"/>
        <end position="94"/>
    </location>
</feature>
<feature type="region of interest" description="Disordered" evidence="1">
    <location>
        <begin position="1162"/>
        <end position="1186"/>
    </location>
</feature>
<name>A0A8W8NQ74_MAGGI</name>
<dbReference type="EnsemblMetazoa" id="G7314.1">
    <property type="protein sequence ID" value="G7314.1:cds"/>
    <property type="gene ID" value="G7314"/>
</dbReference>
<dbReference type="SUPFAM" id="SSF56219">
    <property type="entry name" value="DNase I-like"/>
    <property type="match status" value="1"/>
</dbReference>
<feature type="region of interest" description="Disordered" evidence="1">
    <location>
        <begin position="1225"/>
        <end position="1286"/>
    </location>
</feature>
<feature type="domain" description="Endonuclease/exonuclease/phosphatase" evidence="3">
    <location>
        <begin position="696"/>
        <end position="867"/>
    </location>
</feature>
<evidence type="ECO:0000259" key="4">
    <source>
        <dbReference type="Pfam" id="PF20209"/>
    </source>
</evidence>
<dbReference type="InterPro" id="IPR036691">
    <property type="entry name" value="Endo/exonu/phosph_ase_sf"/>
</dbReference>
<dbReference type="Pfam" id="PF20209">
    <property type="entry name" value="DUF6570"/>
    <property type="match status" value="1"/>
</dbReference>
<feature type="compositionally biased region" description="Low complexity" evidence="1">
    <location>
        <begin position="1170"/>
        <end position="1186"/>
    </location>
</feature>
<dbReference type="Pfam" id="PF03372">
    <property type="entry name" value="Exo_endo_phos"/>
    <property type="match status" value="1"/>
</dbReference>
<dbReference type="Proteomes" id="UP000005408">
    <property type="component" value="Unassembled WGS sequence"/>
</dbReference>
<feature type="compositionally biased region" description="Polar residues" evidence="1">
    <location>
        <begin position="1254"/>
        <end position="1274"/>
    </location>
</feature>
<feature type="compositionally biased region" description="Polar residues" evidence="1">
    <location>
        <begin position="980"/>
        <end position="992"/>
    </location>
</feature>
<feature type="compositionally biased region" description="Polar residues" evidence="1">
    <location>
        <begin position="27"/>
        <end position="36"/>
    </location>
</feature>
<feature type="compositionally biased region" description="Basic and acidic residues" evidence="1">
    <location>
        <begin position="66"/>
        <end position="80"/>
    </location>
</feature>
<reference evidence="5" key="1">
    <citation type="submission" date="2022-08" db="UniProtKB">
        <authorList>
            <consortium name="EnsemblMetazoa"/>
        </authorList>
    </citation>
    <scope>IDENTIFICATION</scope>
    <source>
        <strain evidence="5">05x7-T-G4-1.051#20</strain>
    </source>
</reference>
<feature type="compositionally biased region" description="Basic and acidic residues" evidence="1">
    <location>
        <begin position="7"/>
        <end position="26"/>
    </location>
</feature>
<organism evidence="5 6">
    <name type="scientific">Magallana gigas</name>
    <name type="common">Pacific oyster</name>
    <name type="synonym">Crassostrea gigas</name>
    <dbReference type="NCBI Taxonomy" id="29159"/>
    <lineage>
        <taxon>Eukaryota</taxon>
        <taxon>Metazoa</taxon>
        <taxon>Spiralia</taxon>
        <taxon>Lophotrochozoa</taxon>
        <taxon>Mollusca</taxon>
        <taxon>Bivalvia</taxon>
        <taxon>Autobranchia</taxon>
        <taxon>Pteriomorphia</taxon>
        <taxon>Ostreida</taxon>
        <taxon>Ostreoidea</taxon>
        <taxon>Ostreidae</taxon>
        <taxon>Magallana</taxon>
    </lineage>
</organism>
<evidence type="ECO:0000313" key="6">
    <source>
        <dbReference type="Proteomes" id="UP000005408"/>
    </source>
</evidence>